<evidence type="ECO:0000256" key="7">
    <source>
        <dbReference type="ARBA" id="ARBA00022989"/>
    </source>
</evidence>
<feature type="compositionally biased region" description="Polar residues" evidence="11">
    <location>
        <begin position="1"/>
        <end position="17"/>
    </location>
</feature>
<feature type="transmembrane region" description="Helical" evidence="12">
    <location>
        <begin position="88"/>
        <end position="106"/>
    </location>
</feature>
<dbReference type="RefSeq" id="WP_183486726.1">
    <property type="nucleotide sequence ID" value="NZ_JACIDZ010000008.1"/>
</dbReference>
<evidence type="ECO:0000256" key="10">
    <source>
        <dbReference type="ARBA" id="ARBA00039381"/>
    </source>
</evidence>
<evidence type="ECO:0000256" key="4">
    <source>
        <dbReference type="ARBA" id="ARBA00022475"/>
    </source>
</evidence>
<proteinExistence type="predicted"/>
<reference evidence="13 14" key="1">
    <citation type="submission" date="2020-08" db="EMBL/GenBank/DDBJ databases">
        <title>Genomic Encyclopedia of Type Strains, Phase IV (KMG-IV): sequencing the most valuable type-strain genomes for metagenomic binning, comparative biology and taxonomic classification.</title>
        <authorList>
            <person name="Goeker M."/>
        </authorList>
    </citation>
    <scope>NUCLEOTIDE SEQUENCE [LARGE SCALE GENOMIC DNA]</scope>
    <source>
        <strain evidence="13 14">DSM 28101</strain>
    </source>
</reference>
<dbReference type="PANTHER" id="PTHR32196:SF71">
    <property type="entry name" value="AUTOINDUCER 2 IMPORT SYSTEM PERMEASE PROTEIN LSRD"/>
    <property type="match status" value="1"/>
</dbReference>
<keyword evidence="3" id="KW-0813">Transport</keyword>
<accession>A0A7W6KJU2</accession>
<protein>
    <recommendedName>
        <fullName evidence="10">Autoinducer 2 import system permease protein LsrD</fullName>
    </recommendedName>
</protein>
<feature type="transmembrane region" description="Helical" evidence="12">
    <location>
        <begin position="142"/>
        <end position="159"/>
    </location>
</feature>
<feature type="transmembrane region" description="Helical" evidence="12">
    <location>
        <begin position="180"/>
        <end position="200"/>
    </location>
</feature>
<feature type="transmembrane region" description="Helical" evidence="12">
    <location>
        <begin position="31"/>
        <end position="50"/>
    </location>
</feature>
<gene>
    <name evidence="13" type="ORF">GGR30_002515</name>
</gene>
<keyword evidence="14" id="KW-1185">Reference proteome</keyword>
<comment type="function">
    <text evidence="9">Part of the ABC transporter complex LsrABCD involved in autoinducer 2 (AI-2) import. Probably responsible for the translocation of the substrate across the membrane.</text>
</comment>
<evidence type="ECO:0000313" key="13">
    <source>
        <dbReference type="EMBL" id="MBB4122581.1"/>
    </source>
</evidence>
<organism evidence="13 14">
    <name type="scientific">Martelella radicis</name>
    <dbReference type="NCBI Taxonomy" id="1397476"/>
    <lineage>
        <taxon>Bacteria</taxon>
        <taxon>Pseudomonadati</taxon>
        <taxon>Pseudomonadota</taxon>
        <taxon>Alphaproteobacteria</taxon>
        <taxon>Hyphomicrobiales</taxon>
        <taxon>Aurantimonadaceae</taxon>
        <taxon>Martelella</taxon>
    </lineage>
</organism>
<evidence type="ECO:0000256" key="2">
    <source>
        <dbReference type="ARBA" id="ARBA00011262"/>
    </source>
</evidence>
<evidence type="ECO:0000256" key="3">
    <source>
        <dbReference type="ARBA" id="ARBA00022448"/>
    </source>
</evidence>
<dbReference type="GO" id="GO:0005886">
    <property type="term" value="C:plasma membrane"/>
    <property type="evidence" value="ECO:0007669"/>
    <property type="project" value="UniProtKB-SubCell"/>
</dbReference>
<dbReference type="GO" id="GO:0022857">
    <property type="term" value="F:transmembrane transporter activity"/>
    <property type="evidence" value="ECO:0007669"/>
    <property type="project" value="InterPro"/>
</dbReference>
<evidence type="ECO:0000256" key="11">
    <source>
        <dbReference type="SAM" id="MobiDB-lite"/>
    </source>
</evidence>
<evidence type="ECO:0000313" key="14">
    <source>
        <dbReference type="Proteomes" id="UP000530571"/>
    </source>
</evidence>
<evidence type="ECO:0000256" key="1">
    <source>
        <dbReference type="ARBA" id="ARBA00004651"/>
    </source>
</evidence>
<feature type="transmembrane region" description="Helical" evidence="12">
    <location>
        <begin position="113"/>
        <end position="136"/>
    </location>
</feature>
<dbReference type="PANTHER" id="PTHR32196">
    <property type="entry name" value="ABC TRANSPORTER PERMEASE PROTEIN YPHD-RELATED-RELATED"/>
    <property type="match status" value="1"/>
</dbReference>
<feature type="transmembrane region" description="Helical" evidence="12">
    <location>
        <begin position="232"/>
        <end position="252"/>
    </location>
</feature>
<evidence type="ECO:0000256" key="9">
    <source>
        <dbReference type="ARBA" id="ARBA00025439"/>
    </source>
</evidence>
<keyword evidence="4" id="KW-1003">Cell membrane</keyword>
<feature type="transmembrane region" description="Helical" evidence="12">
    <location>
        <begin position="62"/>
        <end position="82"/>
    </location>
</feature>
<dbReference type="Proteomes" id="UP000530571">
    <property type="component" value="Unassembled WGS sequence"/>
</dbReference>
<keyword evidence="8 12" id="KW-0472">Membrane</keyword>
<feature type="transmembrane region" description="Helical" evidence="12">
    <location>
        <begin position="264"/>
        <end position="282"/>
    </location>
</feature>
<keyword evidence="6 12" id="KW-0812">Transmembrane</keyword>
<dbReference type="CDD" id="cd06579">
    <property type="entry name" value="TM_PBP1_transp_AraH_like"/>
    <property type="match status" value="1"/>
</dbReference>
<evidence type="ECO:0000256" key="6">
    <source>
        <dbReference type="ARBA" id="ARBA00022692"/>
    </source>
</evidence>
<comment type="subcellular location">
    <subcellularLocation>
        <location evidence="1">Cell membrane</location>
        <topology evidence="1">Multi-pass membrane protein</topology>
    </subcellularLocation>
</comment>
<feature type="region of interest" description="Disordered" evidence="11">
    <location>
        <begin position="1"/>
        <end position="21"/>
    </location>
</feature>
<evidence type="ECO:0000256" key="12">
    <source>
        <dbReference type="SAM" id="Phobius"/>
    </source>
</evidence>
<dbReference type="EMBL" id="JACIDZ010000008">
    <property type="protein sequence ID" value="MBB4122581.1"/>
    <property type="molecule type" value="Genomic_DNA"/>
</dbReference>
<comment type="subunit">
    <text evidence="2">The complex is composed of two ATP-binding proteins (LsrA), two transmembrane proteins (LsrC and LsrD) and a solute-binding protein (LsrB).</text>
</comment>
<sequence length="341" mass="35076">MTGSDNTPLAETSFTRSGDTRRSAKVSRETVSAIAVAALCIVLLLSARFVSPSLGSWSQVETVLILGSFLIVLSFGQGLVILAGGLDLSLPALITLGGILATNWVGASDPGAWYLLPAVLLACAAVGFLTALGVVVLRVPSFIMTLAMSIVVSSALLGYTKGTPRGAAPEIAIALMKGSVAGVPMPIVFVVGFVILGWLIQSRSVFGRYLYAIGTNVEAARIAGVPVFAAQVLPYVLSATCAGFVGIMLVGYSNGATLRMGDDYLLPSIAAVVIGGSSILGGRGTFLGTAGGALMLTTLGTIISAIGLEFGLRTIIEGAIVLVALLLLREELFQKLGSLWR</sequence>
<dbReference type="InterPro" id="IPR001851">
    <property type="entry name" value="ABC_transp_permease"/>
</dbReference>
<keyword evidence="5" id="KW-0997">Cell inner membrane</keyword>
<evidence type="ECO:0000256" key="8">
    <source>
        <dbReference type="ARBA" id="ARBA00023136"/>
    </source>
</evidence>
<name>A0A7W6KJU2_9HYPH</name>
<dbReference type="AlphaFoldDB" id="A0A7W6KJU2"/>
<evidence type="ECO:0000256" key="5">
    <source>
        <dbReference type="ARBA" id="ARBA00022519"/>
    </source>
</evidence>
<dbReference type="Pfam" id="PF02653">
    <property type="entry name" value="BPD_transp_2"/>
    <property type="match status" value="1"/>
</dbReference>
<comment type="caution">
    <text evidence="13">The sequence shown here is derived from an EMBL/GenBank/DDBJ whole genome shotgun (WGS) entry which is preliminary data.</text>
</comment>
<keyword evidence="7 12" id="KW-1133">Transmembrane helix</keyword>